<dbReference type="RefSeq" id="WP_102662430.1">
    <property type="nucleotide sequence ID" value="NZ_JAVDSJ010000001.1"/>
</dbReference>
<organism evidence="1 2">
    <name type="scientific">Herbaspirillum frisingense</name>
    <dbReference type="NCBI Taxonomy" id="92645"/>
    <lineage>
        <taxon>Bacteria</taxon>
        <taxon>Pseudomonadati</taxon>
        <taxon>Pseudomonadota</taxon>
        <taxon>Betaproteobacteria</taxon>
        <taxon>Burkholderiales</taxon>
        <taxon>Oxalobacteraceae</taxon>
        <taxon>Herbaspirillum</taxon>
    </lineage>
</organism>
<evidence type="ECO:0000313" key="2">
    <source>
        <dbReference type="Proteomes" id="UP001260715"/>
    </source>
</evidence>
<reference evidence="1 2" key="1">
    <citation type="submission" date="2023-07" db="EMBL/GenBank/DDBJ databases">
        <title>Sorghum-associated microbial communities from plants grown in Nebraska, USA.</title>
        <authorList>
            <person name="Schachtman D."/>
        </authorList>
    </citation>
    <scope>NUCLEOTIDE SEQUENCE [LARGE SCALE GENOMIC DNA]</scope>
    <source>
        <strain evidence="1 2">596</strain>
    </source>
</reference>
<dbReference type="EMBL" id="JAVDSJ010000001">
    <property type="protein sequence ID" value="MDR6582486.1"/>
    <property type="molecule type" value="Genomic_DNA"/>
</dbReference>
<dbReference type="Proteomes" id="UP001260715">
    <property type="component" value="Unassembled WGS sequence"/>
</dbReference>
<comment type="caution">
    <text evidence="1">The sequence shown here is derived from an EMBL/GenBank/DDBJ whole genome shotgun (WGS) entry which is preliminary data.</text>
</comment>
<name>A0ABU1P9A7_9BURK</name>
<gene>
    <name evidence="1" type="ORF">J2W50_000661</name>
</gene>
<evidence type="ECO:0000313" key="1">
    <source>
        <dbReference type="EMBL" id="MDR6582486.1"/>
    </source>
</evidence>
<protein>
    <recommendedName>
        <fullName evidence="3">Chemotaxis protein CheX</fullName>
    </recommendedName>
</protein>
<evidence type="ECO:0008006" key="3">
    <source>
        <dbReference type="Google" id="ProtNLM"/>
    </source>
</evidence>
<proteinExistence type="predicted"/>
<keyword evidence="2" id="KW-1185">Reference proteome</keyword>
<sequence>MSANDMDELQAVAQSIADERISASARDGFDTLLQQALRGSVVPSGADAVITAVEVDDLAEKKMVVLTISSYLFRLMVMFHFTPDAATKGHFVRLTGAGAAETGAGGAESEQAFMDALAECGNLCCGIFNRELGRFFPHLGMSTPNVIDTQCLHYLHKLRHAHVRHFAIDIDQSPRLHVSLCVSAYDRLDFAVSADEQADTTGELELF</sequence>
<accession>A0ABU1P9A7</accession>